<evidence type="ECO:0000313" key="2">
    <source>
        <dbReference type="EMBL" id="OWP62551.1"/>
    </source>
</evidence>
<proteinExistence type="predicted"/>
<dbReference type="AlphaFoldDB" id="A0A246FJ29"/>
<sequence length="185" mass="21286">MNNRLHLRLEHLERATTHLLASVEALGERATQSPGPGQWSAAQVVQHLLVSETGIGQYMEKKLHEAEKLQHSGFKAFLKSRLLRLALRLPFTRFKVPKYLEQLTPTELPPLPELKAQWEATRRHLEHLLNEYPGNLLSRAIFKHPRSGMLTIHQTLDFMLDHVLHHQKQVERIAAKVGAESKQEK</sequence>
<dbReference type="EMBL" id="NIRR01000023">
    <property type="protein sequence ID" value="OWP62551.1"/>
    <property type="molecule type" value="Genomic_DNA"/>
</dbReference>
<name>A0A246FJ29_9BACT</name>
<reference evidence="2 3" key="1">
    <citation type="submission" date="2017-06" db="EMBL/GenBank/DDBJ databases">
        <title>Hymenobacter amundsenii sp. nov. isolated from regoliths in Antarctica.</title>
        <authorList>
            <person name="Sedlacek I."/>
            <person name="Kralova S."/>
            <person name="Pantucek R."/>
            <person name="Svec P."/>
            <person name="Holochova P."/>
            <person name="Stankova E."/>
            <person name="Vrbovska V."/>
            <person name="Busse H.-J."/>
        </authorList>
    </citation>
    <scope>NUCLEOTIDE SEQUENCE [LARGE SCALE GENOMIC DNA]</scope>
    <source>
        <strain evidence="2 3">CCM 8682</strain>
    </source>
</reference>
<dbReference type="RefSeq" id="WP_088465017.1">
    <property type="nucleotide sequence ID" value="NZ_NIRR01000023.1"/>
</dbReference>
<feature type="domain" description="DinB-like" evidence="1">
    <location>
        <begin position="12"/>
        <end position="170"/>
    </location>
</feature>
<dbReference type="OrthoDB" id="979115at2"/>
<dbReference type="SUPFAM" id="SSF109854">
    <property type="entry name" value="DinB/YfiT-like putative metalloenzymes"/>
    <property type="match status" value="1"/>
</dbReference>
<evidence type="ECO:0000259" key="1">
    <source>
        <dbReference type="Pfam" id="PF12867"/>
    </source>
</evidence>
<comment type="caution">
    <text evidence="2">The sequence shown here is derived from an EMBL/GenBank/DDBJ whole genome shotgun (WGS) entry which is preliminary data.</text>
</comment>
<gene>
    <name evidence="2" type="ORF">CDA63_13665</name>
</gene>
<dbReference type="Pfam" id="PF12867">
    <property type="entry name" value="DinB_2"/>
    <property type="match status" value="1"/>
</dbReference>
<dbReference type="InterPro" id="IPR034660">
    <property type="entry name" value="DinB/YfiT-like"/>
</dbReference>
<evidence type="ECO:0000313" key="3">
    <source>
        <dbReference type="Proteomes" id="UP000197277"/>
    </source>
</evidence>
<organism evidence="2 3">
    <name type="scientific">Hymenobacter amundsenii</name>
    <dbReference type="NCBI Taxonomy" id="2006685"/>
    <lineage>
        <taxon>Bacteria</taxon>
        <taxon>Pseudomonadati</taxon>
        <taxon>Bacteroidota</taxon>
        <taxon>Cytophagia</taxon>
        <taxon>Cytophagales</taxon>
        <taxon>Hymenobacteraceae</taxon>
        <taxon>Hymenobacter</taxon>
    </lineage>
</organism>
<dbReference type="Proteomes" id="UP000197277">
    <property type="component" value="Unassembled WGS sequence"/>
</dbReference>
<keyword evidence="3" id="KW-1185">Reference proteome</keyword>
<protein>
    <recommendedName>
        <fullName evidence="1">DinB-like domain-containing protein</fullName>
    </recommendedName>
</protein>
<dbReference type="Gene3D" id="1.20.120.450">
    <property type="entry name" value="dinb family like domain"/>
    <property type="match status" value="1"/>
</dbReference>
<accession>A0A246FJ29</accession>
<dbReference type="InterPro" id="IPR024775">
    <property type="entry name" value="DinB-like"/>
</dbReference>